<gene>
    <name evidence="1" type="ORF">S12H4_54318</name>
</gene>
<evidence type="ECO:0000313" key="1">
    <source>
        <dbReference type="EMBL" id="GAJ09257.1"/>
    </source>
</evidence>
<organism evidence="1">
    <name type="scientific">marine sediment metagenome</name>
    <dbReference type="NCBI Taxonomy" id="412755"/>
    <lineage>
        <taxon>unclassified sequences</taxon>
        <taxon>metagenomes</taxon>
        <taxon>ecological metagenomes</taxon>
    </lineage>
</organism>
<dbReference type="AlphaFoldDB" id="X1V097"/>
<dbReference type="EMBL" id="BARW01034707">
    <property type="protein sequence ID" value="GAJ09257.1"/>
    <property type="molecule type" value="Genomic_DNA"/>
</dbReference>
<feature type="non-terminal residue" evidence="1">
    <location>
        <position position="229"/>
    </location>
</feature>
<proteinExistence type="predicted"/>
<comment type="caution">
    <text evidence="1">The sequence shown here is derived from an EMBL/GenBank/DDBJ whole genome shotgun (WGS) entry which is preliminary data.</text>
</comment>
<feature type="non-terminal residue" evidence="1">
    <location>
        <position position="1"/>
    </location>
</feature>
<reference evidence="1" key="1">
    <citation type="journal article" date="2014" name="Front. Microbiol.">
        <title>High frequency of phylogenetically diverse reductive dehalogenase-homologous genes in deep subseafloor sedimentary metagenomes.</title>
        <authorList>
            <person name="Kawai M."/>
            <person name="Futagami T."/>
            <person name="Toyoda A."/>
            <person name="Takaki Y."/>
            <person name="Nishi S."/>
            <person name="Hori S."/>
            <person name="Arai W."/>
            <person name="Tsubouchi T."/>
            <person name="Morono Y."/>
            <person name="Uchiyama I."/>
            <person name="Ito T."/>
            <person name="Fujiyama A."/>
            <person name="Inagaki F."/>
            <person name="Takami H."/>
        </authorList>
    </citation>
    <scope>NUCLEOTIDE SEQUENCE</scope>
    <source>
        <strain evidence="1">Expedition CK06-06</strain>
    </source>
</reference>
<protein>
    <submittedName>
        <fullName evidence="1">Uncharacterized protein</fullName>
    </submittedName>
</protein>
<accession>X1V097</accession>
<sequence>YLVGTRRISPDGRVYRYARATNVIADTKFGLKFWAEIGDGIASTHPLQTQIIDARSIKVAGAGIAENELVGGYVMIHTGTDYYQHFRGIVGNSLADAQGHVTINLDGPLKVAIKETYEVEVYPNPYASVRVASAGAPGCGAPDEYSSVAGMPNVKTTVENQYLWIQTWGAIWVNPHGTAGLTPTADRRGLVFDREGSISAVDESVSKDATQQYAGFIINRESVANGAGP</sequence>
<name>X1V097_9ZZZZ</name>